<evidence type="ECO:0000313" key="3">
    <source>
        <dbReference type="Proteomes" id="UP001305647"/>
    </source>
</evidence>
<protein>
    <submittedName>
        <fullName evidence="2">Uncharacterized protein</fullName>
    </submittedName>
</protein>
<evidence type="ECO:0000313" key="2">
    <source>
        <dbReference type="EMBL" id="KAK4099012.1"/>
    </source>
</evidence>
<feature type="signal peptide" evidence="1">
    <location>
        <begin position="1"/>
        <end position="31"/>
    </location>
</feature>
<keyword evidence="1" id="KW-0732">Signal</keyword>
<gene>
    <name evidence="2" type="ORF">N658DRAFT_430909</name>
</gene>
<reference evidence="2" key="1">
    <citation type="journal article" date="2023" name="Mol. Phylogenet. Evol.">
        <title>Genome-scale phylogeny and comparative genomics of the fungal order Sordariales.</title>
        <authorList>
            <person name="Hensen N."/>
            <person name="Bonometti L."/>
            <person name="Westerberg I."/>
            <person name="Brannstrom I.O."/>
            <person name="Guillou S."/>
            <person name="Cros-Aarteil S."/>
            <person name="Calhoun S."/>
            <person name="Haridas S."/>
            <person name="Kuo A."/>
            <person name="Mondo S."/>
            <person name="Pangilinan J."/>
            <person name="Riley R."/>
            <person name="LaButti K."/>
            <person name="Andreopoulos B."/>
            <person name="Lipzen A."/>
            <person name="Chen C."/>
            <person name="Yan M."/>
            <person name="Daum C."/>
            <person name="Ng V."/>
            <person name="Clum A."/>
            <person name="Steindorff A."/>
            <person name="Ohm R.A."/>
            <person name="Martin F."/>
            <person name="Silar P."/>
            <person name="Natvig D.O."/>
            <person name="Lalanne C."/>
            <person name="Gautier V."/>
            <person name="Ament-Velasquez S.L."/>
            <person name="Kruys A."/>
            <person name="Hutchinson M.I."/>
            <person name="Powell A.J."/>
            <person name="Barry K."/>
            <person name="Miller A.N."/>
            <person name="Grigoriev I.V."/>
            <person name="Debuchy R."/>
            <person name="Gladieux P."/>
            <person name="Hiltunen Thoren M."/>
            <person name="Johannesson H."/>
        </authorList>
    </citation>
    <scope>NUCLEOTIDE SEQUENCE</scope>
    <source>
        <strain evidence="2">CBS 757.83</strain>
    </source>
</reference>
<name>A0AAN6SZX6_9PEZI</name>
<keyword evidence="3" id="KW-1185">Reference proteome</keyword>
<comment type="caution">
    <text evidence="2">The sequence shown here is derived from an EMBL/GenBank/DDBJ whole genome shotgun (WGS) entry which is preliminary data.</text>
</comment>
<evidence type="ECO:0000256" key="1">
    <source>
        <dbReference type="SAM" id="SignalP"/>
    </source>
</evidence>
<dbReference type="AlphaFoldDB" id="A0AAN6SZX6"/>
<sequence length="433" mass="49007">MIVRDLKRLALVVGPLLVLLLLSASLWHSHSDDIASHVGSLLGQGGKPEASSTRRPPTLTADEKHYEIYSMSTSDGKFFDIRFGIEVFNPNIIPHQTFNDTWYIVGQAFMDLKVDQADTTVHESGCIAQFLNGVLMCIDYVQHLPIEPTSGGNCTGDFAYISFNVGPHDARVFMGPQSPYIIYGSNSAFTCFGQFIQDFRKLVNWEYELMTPDDFAVGTEIERPAPYAPLEKNYFVFWDSKGDMLVHYDLYPKRGFGKLETNGTVGPDLAPKVKDHDDKCLKRYLPELPADHESIHQATNSMKVTLCNRADAGCEPHDGNTYIMTIAQHKTYYNYHSEYEPYVVLFQQRAPYELHAISRKPLWIHGRQRHEGRRTDMMYVTSANWRDRGVNYHGYLDDAVILGFGYEDKHSAGIDVLAADLLHDIGLCDSEES</sequence>
<feature type="chain" id="PRO_5043002501" evidence="1">
    <location>
        <begin position="32"/>
        <end position="433"/>
    </location>
</feature>
<accession>A0AAN6SZX6</accession>
<reference evidence="2" key="2">
    <citation type="submission" date="2023-05" db="EMBL/GenBank/DDBJ databases">
        <authorList>
            <consortium name="Lawrence Berkeley National Laboratory"/>
            <person name="Steindorff A."/>
            <person name="Hensen N."/>
            <person name="Bonometti L."/>
            <person name="Westerberg I."/>
            <person name="Brannstrom I.O."/>
            <person name="Guillou S."/>
            <person name="Cros-Aarteil S."/>
            <person name="Calhoun S."/>
            <person name="Haridas S."/>
            <person name="Kuo A."/>
            <person name="Mondo S."/>
            <person name="Pangilinan J."/>
            <person name="Riley R."/>
            <person name="Labutti K."/>
            <person name="Andreopoulos B."/>
            <person name="Lipzen A."/>
            <person name="Chen C."/>
            <person name="Yanf M."/>
            <person name="Daum C."/>
            <person name="Ng V."/>
            <person name="Clum A."/>
            <person name="Ohm R."/>
            <person name="Martin F."/>
            <person name="Silar P."/>
            <person name="Natvig D."/>
            <person name="Lalanne C."/>
            <person name="Gautier V."/>
            <person name="Ament-Velasquez S.L."/>
            <person name="Kruys A."/>
            <person name="Hutchinson M.I."/>
            <person name="Powell A.J."/>
            <person name="Barry K."/>
            <person name="Miller A.N."/>
            <person name="Grigoriev I.V."/>
            <person name="Debuchy R."/>
            <person name="Gladieux P."/>
            <person name="Thoren M.H."/>
            <person name="Johannesson H."/>
        </authorList>
    </citation>
    <scope>NUCLEOTIDE SEQUENCE</scope>
    <source>
        <strain evidence="2">CBS 757.83</strain>
    </source>
</reference>
<organism evidence="2 3">
    <name type="scientific">Parathielavia hyrcaniae</name>
    <dbReference type="NCBI Taxonomy" id="113614"/>
    <lineage>
        <taxon>Eukaryota</taxon>
        <taxon>Fungi</taxon>
        <taxon>Dikarya</taxon>
        <taxon>Ascomycota</taxon>
        <taxon>Pezizomycotina</taxon>
        <taxon>Sordariomycetes</taxon>
        <taxon>Sordariomycetidae</taxon>
        <taxon>Sordariales</taxon>
        <taxon>Chaetomiaceae</taxon>
        <taxon>Parathielavia</taxon>
    </lineage>
</organism>
<dbReference type="Proteomes" id="UP001305647">
    <property type="component" value="Unassembled WGS sequence"/>
</dbReference>
<proteinExistence type="predicted"/>
<dbReference type="EMBL" id="MU863653">
    <property type="protein sequence ID" value="KAK4099012.1"/>
    <property type="molecule type" value="Genomic_DNA"/>
</dbReference>